<sequence>MIWIQQHAELLFCLVGCMLVTVIPRVGPVMYLHAESLPDLLRHWLSFVPVAVMAALLGPDVFIYQGEFMPTHHNLFLMTALPALLVAWWSKSFFGTIAFSMGFVALMRYLGWY</sequence>
<dbReference type="Pfam" id="PF05437">
    <property type="entry name" value="AzlD"/>
    <property type="match status" value="1"/>
</dbReference>
<dbReference type="KEGG" id="dpg:DESPIGER_1572"/>
<evidence type="ECO:0000313" key="3">
    <source>
        <dbReference type="Proteomes" id="UP000186323"/>
    </source>
</evidence>
<dbReference type="RefSeq" id="WP_072335139.1">
    <property type="nucleotide sequence ID" value="NZ_CALJDE010000064.1"/>
</dbReference>
<dbReference type="Proteomes" id="UP000186323">
    <property type="component" value="Chromosome I"/>
</dbReference>
<feature type="transmembrane region" description="Helical" evidence="1">
    <location>
        <begin position="75"/>
        <end position="107"/>
    </location>
</feature>
<keyword evidence="1" id="KW-0472">Membrane</keyword>
<dbReference type="AlphaFoldDB" id="A0A1K1LFC0"/>
<dbReference type="OrthoDB" id="7870017at2"/>
<keyword evidence="3" id="KW-1185">Reference proteome</keyword>
<accession>A0A1K1LFC0</accession>
<organism evidence="2 3">
    <name type="scientific">Desulfovibrio piger</name>
    <dbReference type="NCBI Taxonomy" id="901"/>
    <lineage>
        <taxon>Bacteria</taxon>
        <taxon>Pseudomonadati</taxon>
        <taxon>Thermodesulfobacteriota</taxon>
        <taxon>Desulfovibrionia</taxon>
        <taxon>Desulfovibrionales</taxon>
        <taxon>Desulfovibrionaceae</taxon>
        <taxon>Desulfovibrio</taxon>
    </lineage>
</organism>
<gene>
    <name evidence="2" type="ORF">DESPIGER_1572</name>
</gene>
<feature type="transmembrane region" description="Helical" evidence="1">
    <location>
        <begin position="44"/>
        <end position="63"/>
    </location>
</feature>
<proteinExistence type="predicted"/>
<name>A0A1K1LFC0_9BACT</name>
<evidence type="ECO:0000313" key="2">
    <source>
        <dbReference type="EMBL" id="SFV73409.1"/>
    </source>
</evidence>
<feature type="transmembrane region" description="Helical" evidence="1">
    <location>
        <begin position="12"/>
        <end position="32"/>
    </location>
</feature>
<evidence type="ECO:0000256" key="1">
    <source>
        <dbReference type="SAM" id="Phobius"/>
    </source>
</evidence>
<keyword evidence="1" id="KW-1133">Transmembrane helix</keyword>
<keyword evidence="1" id="KW-0812">Transmembrane</keyword>
<dbReference type="EMBL" id="LT630450">
    <property type="protein sequence ID" value="SFV73409.1"/>
    <property type="molecule type" value="Genomic_DNA"/>
</dbReference>
<dbReference type="InterPro" id="IPR008407">
    <property type="entry name" value="Brnchd-chn_aa_trnsp_AzlD"/>
</dbReference>
<reference evidence="3" key="1">
    <citation type="submission" date="2016-10" db="EMBL/GenBank/DDBJ databases">
        <authorList>
            <person name="Wegmann U."/>
        </authorList>
    </citation>
    <scope>NUCLEOTIDE SEQUENCE [LARGE SCALE GENOMIC DNA]</scope>
</reference>
<protein>
    <submittedName>
        <fullName evidence="2">Branched-chain amino acid transport protein azlD</fullName>
    </submittedName>
</protein>